<dbReference type="EMBL" id="MLJW01000183">
    <property type="protein sequence ID" value="OIQ94595.1"/>
    <property type="molecule type" value="Genomic_DNA"/>
</dbReference>
<gene>
    <name evidence="1" type="ORF">GALL_234520</name>
</gene>
<protein>
    <submittedName>
        <fullName evidence="1">Uncharacterized protein</fullName>
    </submittedName>
</protein>
<evidence type="ECO:0000313" key="1">
    <source>
        <dbReference type="EMBL" id="OIQ94595.1"/>
    </source>
</evidence>
<comment type="caution">
    <text evidence="1">The sequence shown here is derived from an EMBL/GenBank/DDBJ whole genome shotgun (WGS) entry which is preliminary data.</text>
</comment>
<dbReference type="AlphaFoldDB" id="A0A1J5RYM7"/>
<accession>A0A1J5RYM7</accession>
<organism evidence="1">
    <name type="scientific">mine drainage metagenome</name>
    <dbReference type="NCBI Taxonomy" id="410659"/>
    <lineage>
        <taxon>unclassified sequences</taxon>
        <taxon>metagenomes</taxon>
        <taxon>ecological metagenomes</taxon>
    </lineage>
</organism>
<proteinExistence type="predicted"/>
<sequence length="176" mass="18510">MLDADPAVCRLFSRLGQVVAYGRLLHGALHDGCTALFVDQGFEPAFAHSMMEEQDTAVLCKTWSGLVKDALEQGPDQAALLPLLARLTQRLQGAIAARAELLDMAWITDAPAAAPCYEALAEPALAGGGLPLDRLVLDQANLAAALRHLAAGWAERGPALFHQAWALVTPPAPAAG</sequence>
<reference evidence="1" key="1">
    <citation type="submission" date="2016-10" db="EMBL/GenBank/DDBJ databases">
        <title>Sequence of Gallionella enrichment culture.</title>
        <authorList>
            <person name="Poehlein A."/>
            <person name="Muehling M."/>
            <person name="Daniel R."/>
        </authorList>
    </citation>
    <scope>NUCLEOTIDE SEQUENCE</scope>
</reference>
<name>A0A1J5RYM7_9ZZZZ</name>